<dbReference type="EMBL" id="CM045763">
    <property type="protein sequence ID" value="KAI8022679.1"/>
    <property type="molecule type" value="Genomic_DNA"/>
</dbReference>
<proteinExistence type="predicted"/>
<sequence>MMQQYFFLREVEFGNDGDYSEDRFINIVNAHLANTVGNLLNRTLGLLKKNCQSTLAVDSTIAAEGNAFKDTVEKLTNVFYVLNEKISEVRRLQMELNRRDNIEADDTAEGLKRVIATLEKENNSLKMAKVELETSLKAANENSNKQSTSLSEEIEESEKMDEDSKIIEELKEKNEYQRLQILHLEKALKQAITGQEEVKMINNNELQKYKEIIDDLNRKLTSCMSTIDAKNVELLNLQIALGSYYAELEAKDAHQKAEISRKEKEDILENLSQFERIPTEGRNRVNKLEEDNAKLRRALEQSMSRL</sequence>
<accession>A0ACC0IAG6</accession>
<dbReference type="Proteomes" id="UP001060215">
    <property type="component" value="Chromosome 6"/>
</dbReference>
<evidence type="ECO:0000313" key="1">
    <source>
        <dbReference type="EMBL" id="KAI8022679.1"/>
    </source>
</evidence>
<name>A0ACC0IAG6_9ERIC</name>
<reference evidence="1 2" key="1">
    <citation type="journal article" date="2022" name="Plant J.">
        <title>Chromosome-level genome of Camellia lanceoleosa provides a valuable resource for understanding genome evolution and self-incompatibility.</title>
        <authorList>
            <person name="Gong W."/>
            <person name="Xiao S."/>
            <person name="Wang L."/>
            <person name="Liao Z."/>
            <person name="Chang Y."/>
            <person name="Mo W."/>
            <person name="Hu G."/>
            <person name="Li W."/>
            <person name="Zhao G."/>
            <person name="Zhu H."/>
            <person name="Hu X."/>
            <person name="Ji K."/>
            <person name="Xiang X."/>
            <person name="Song Q."/>
            <person name="Yuan D."/>
            <person name="Jin S."/>
            <person name="Zhang L."/>
        </authorList>
    </citation>
    <scope>NUCLEOTIDE SEQUENCE [LARGE SCALE GENOMIC DNA]</scope>
    <source>
        <strain evidence="1">SQ_2022a</strain>
    </source>
</reference>
<comment type="caution">
    <text evidence="1">The sequence shown here is derived from an EMBL/GenBank/DDBJ whole genome shotgun (WGS) entry which is preliminary data.</text>
</comment>
<protein>
    <submittedName>
        <fullName evidence="1">Golgin candidate 3</fullName>
    </submittedName>
</protein>
<keyword evidence="2" id="KW-1185">Reference proteome</keyword>
<evidence type="ECO:0000313" key="2">
    <source>
        <dbReference type="Proteomes" id="UP001060215"/>
    </source>
</evidence>
<organism evidence="1 2">
    <name type="scientific">Camellia lanceoleosa</name>
    <dbReference type="NCBI Taxonomy" id="1840588"/>
    <lineage>
        <taxon>Eukaryota</taxon>
        <taxon>Viridiplantae</taxon>
        <taxon>Streptophyta</taxon>
        <taxon>Embryophyta</taxon>
        <taxon>Tracheophyta</taxon>
        <taxon>Spermatophyta</taxon>
        <taxon>Magnoliopsida</taxon>
        <taxon>eudicotyledons</taxon>
        <taxon>Gunneridae</taxon>
        <taxon>Pentapetalae</taxon>
        <taxon>asterids</taxon>
        <taxon>Ericales</taxon>
        <taxon>Theaceae</taxon>
        <taxon>Camellia</taxon>
    </lineage>
</organism>
<gene>
    <name evidence="1" type="ORF">LOK49_LG03G00363</name>
</gene>